<evidence type="ECO:0000259" key="2">
    <source>
        <dbReference type="Pfam" id="PF10373"/>
    </source>
</evidence>
<dbReference type="GO" id="GO:0042162">
    <property type="term" value="F:telomeric DNA binding"/>
    <property type="evidence" value="ECO:0007669"/>
    <property type="project" value="TreeGrafter"/>
</dbReference>
<organism evidence="4 5">
    <name type="scientific">Cucurbita maxima</name>
    <name type="common">Pumpkin</name>
    <name type="synonym">Winter squash</name>
    <dbReference type="NCBI Taxonomy" id="3661"/>
    <lineage>
        <taxon>Eukaryota</taxon>
        <taxon>Viridiplantae</taxon>
        <taxon>Streptophyta</taxon>
        <taxon>Embryophyta</taxon>
        <taxon>Tracheophyta</taxon>
        <taxon>Spermatophyta</taxon>
        <taxon>Magnoliopsida</taxon>
        <taxon>eudicotyledons</taxon>
        <taxon>Gunneridae</taxon>
        <taxon>Pentapetalae</taxon>
        <taxon>rosids</taxon>
        <taxon>fabids</taxon>
        <taxon>Cucurbitales</taxon>
        <taxon>Cucurbitaceae</taxon>
        <taxon>Cucurbiteae</taxon>
        <taxon>Cucurbita</taxon>
    </lineage>
</organism>
<dbReference type="Pfam" id="PF10374">
    <property type="entry name" value="EST1"/>
    <property type="match status" value="1"/>
</dbReference>
<evidence type="ECO:0000313" key="6">
    <source>
        <dbReference type="RefSeq" id="XP_023001703.1"/>
    </source>
</evidence>
<proteinExistence type="predicted"/>
<feature type="domain" description="DNA/RNA-binding" evidence="2">
    <location>
        <begin position="192"/>
        <end position="491"/>
    </location>
</feature>
<evidence type="ECO:0000259" key="3">
    <source>
        <dbReference type="Pfam" id="PF10374"/>
    </source>
</evidence>
<dbReference type="GeneID" id="111495757"/>
<dbReference type="InterPro" id="IPR018834">
    <property type="entry name" value="DNA/RNA-bd_Est1-type"/>
</dbReference>
<keyword evidence="1" id="KW-0677">Repeat</keyword>
<dbReference type="FunFam" id="1.25.40.10:FF:000225">
    <property type="entry name" value="Protein SMG7"/>
    <property type="match status" value="1"/>
</dbReference>
<dbReference type="GO" id="GO:0000184">
    <property type="term" value="P:nuclear-transcribed mRNA catabolic process, nonsense-mediated decay"/>
    <property type="evidence" value="ECO:0007669"/>
    <property type="project" value="TreeGrafter"/>
</dbReference>
<gene>
    <name evidence="5 6" type="primary">LOC111495757</name>
</gene>
<feature type="domain" description="Telomerase activating protein Est1-like N-terminal" evidence="3">
    <location>
        <begin position="65"/>
        <end position="180"/>
    </location>
</feature>
<reference evidence="5 6" key="1">
    <citation type="submission" date="2025-04" db="UniProtKB">
        <authorList>
            <consortium name="RefSeq"/>
        </authorList>
    </citation>
    <scope>IDENTIFICATION</scope>
    <source>
        <tissue evidence="5 6">Young leaves</tissue>
    </source>
</reference>
<dbReference type="RefSeq" id="XP_023001703.1">
    <property type="nucleotide sequence ID" value="XM_023145935.1"/>
</dbReference>
<dbReference type="RefSeq" id="XP_023001702.1">
    <property type="nucleotide sequence ID" value="XM_023145934.1"/>
</dbReference>
<dbReference type="Gene3D" id="1.25.40.10">
    <property type="entry name" value="Tetratricopeptide repeat domain"/>
    <property type="match status" value="1"/>
</dbReference>
<dbReference type="PANTHER" id="PTHR15696:SF0">
    <property type="entry name" value="TELOMERASE-BINDING PROTEIN EST1A"/>
    <property type="match status" value="1"/>
</dbReference>
<sequence>MTTATNQNRKEKLLNQVVTLEKQLTSSILSRGTLHSDVKDLYHKVCSIYERIFMSEQEQLELQDVEYSLWKLHYKLIDEFRKRIKRSSANAESPKLGTAQSPNNHVAEFRLFLLEATKFYQKLILKIREYCGVPKEGLLYKAFGVSKGIDPKNKKKTCRFLCHRLLVCLGDLARYMEQHEKPDVHSHKWLAAATHYLEATMVWHDSGNPHNQLAVLATYVNDQFLAMYHCVRSSAAKEPFPDAWDNLILLFERNRSSLLPSLSKDGQFDFLRPAEKCCFEMKSQIKDDHESLERHFFPLLIRTLGFFFIKSSLEEFISTFSSMMRWLDELLSLDDSELNVSLESYKLLDSVRTGPFRAIQIASVFIFMVQNLFSKFEMNDEHQLELTHLALVATFIVMGRLVERCLKASQLNSCTLLPAVLVFVEWLPNVLDEVVKYGYDEKYRSSMSYFFGVYVKLLERLSINTAEAECSLDVPLWEDYELRGFTPLAFAHEPLDFSSHWEHMNNFELGAKHRAYRIIVVATKVCNMANDSPKWIIYDRTWKVFYTEEQNELEEPTQDVREKDTLQSFPVEDEEVILFDPLMRYNSAPISIVGSDEVSPKSNEAETISSDECLRRATSLLIEQTQGQRDPFTFHTDAEVHQISEASLSTGPPSLSAWVLNRGFSINTDREKGTNGFGKTGLQPIDELTPEFINGQTENCASSPSCESGKSYRFPPPPPPFSVPAPSAPCLPDDAVWFNGTNATISGGQICRDVDRNDTLSNGFRGNWGPPHATHEYSPLITGFTNMCSSTHRMSSSEWLRQYRENHNLDRVSNQVLAVPCNASRTDTSRYDHLYQIGNRLASNPTMNMESPFFHPAFPPAYGANDNQKHMLGHGYAPPPPPLLLHLKDKEWKLQKDAAYMGN</sequence>
<dbReference type="Proteomes" id="UP000504608">
    <property type="component" value="Unplaced"/>
</dbReference>
<evidence type="ECO:0000256" key="1">
    <source>
        <dbReference type="ARBA" id="ARBA00022737"/>
    </source>
</evidence>
<keyword evidence="4" id="KW-1185">Reference proteome</keyword>
<dbReference type="GO" id="GO:0005697">
    <property type="term" value="C:telomerase holoenzyme complex"/>
    <property type="evidence" value="ECO:0007669"/>
    <property type="project" value="TreeGrafter"/>
</dbReference>
<evidence type="ECO:0000313" key="5">
    <source>
        <dbReference type="RefSeq" id="XP_023001702.1"/>
    </source>
</evidence>
<dbReference type="OrthoDB" id="69928at2759"/>
<evidence type="ECO:0000313" key="4">
    <source>
        <dbReference type="Proteomes" id="UP000504608"/>
    </source>
</evidence>
<name>A0A6J1KHD3_CUCMA</name>
<dbReference type="InterPro" id="IPR045153">
    <property type="entry name" value="Est1/Ebs1-like"/>
</dbReference>
<dbReference type="InterPro" id="IPR019458">
    <property type="entry name" value="Est1-like_N"/>
</dbReference>
<dbReference type="SUPFAM" id="SSF48452">
    <property type="entry name" value="TPR-like"/>
    <property type="match status" value="1"/>
</dbReference>
<accession>A0A6J1KHD3</accession>
<dbReference type="AlphaFoldDB" id="A0A6J1KHD3"/>
<dbReference type="GO" id="GO:0070034">
    <property type="term" value="F:telomerase RNA binding"/>
    <property type="evidence" value="ECO:0007669"/>
    <property type="project" value="TreeGrafter"/>
</dbReference>
<dbReference type="KEGG" id="cmax:111495757"/>
<dbReference type="PANTHER" id="PTHR15696">
    <property type="entry name" value="SMG-7 SUPPRESSOR WITH MORPHOLOGICAL EFFECT ON GENITALIA PROTEIN 7"/>
    <property type="match status" value="1"/>
</dbReference>
<protein>
    <submittedName>
        <fullName evidence="5 6">Protein SMG7L-like isoform X1</fullName>
    </submittedName>
</protein>
<dbReference type="Pfam" id="PF10373">
    <property type="entry name" value="EST1_DNA_bind"/>
    <property type="match status" value="1"/>
</dbReference>
<dbReference type="InterPro" id="IPR011990">
    <property type="entry name" value="TPR-like_helical_dom_sf"/>
</dbReference>